<dbReference type="Pfam" id="PF13193">
    <property type="entry name" value="AMP-binding_C"/>
    <property type="match status" value="1"/>
</dbReference>
<protein>
    <recommendedName>
        <fullName evidence="6">AMP-dependent synthetase/ligase domain-containing protein</fullName>
    </recommendedName>
</protein>
<gene>
    <name evidence="4" type="ORF">B5766_01335</name>
</gene>
<dbReference type="EMBL" id="NAEP01000017">
    <property type="protein sequence ID" value="PDQ36366.1"/>
    <property type="molecule type" value="Genomic_DNA"/>
</dbReference>
<dbReference type="SUPFAM" id="SSF56801">
    <property type="entry name" value="Acetyl-CoA synthetase-like"/>
    <property type="match status" value="1"/>
</dbReference>
<organism evidence="4 5">
    <name type="scientific">Candidatus Lumbricidiphila eiseniae</name>
    <dbReference type="NCBI Taxonomy" id="1969409"/>
    <lineage>
        <taxon>Bacteria</taxon>
        <taxon>Bacillati</taxon>
        <taxon>Actinomycetota</taxon>
        <taxon>Actinomycetes</taxon>
        <taxon>Micrococcales</taxon>
        <taxon>Microbacteriaceae</taxon>
        <taxon>Candidatus Lumbricidiphila</taxon>
    </lineage>
</organism>
<name>A0A2A6FUQ5_9MICO</name>
<evidence type="ECO:0000313" key="4">
    <source>
        <dbReference type="EMBL" id="PDQ36366.1"/>
    </source>
</evidence>
<reference evidence="5" key="1">
    <citation type="submission" date="2017-03" db="EMBL/GenBank/DDBJ databases">
        <authorList>
            <person name="Lund M.B."/>
        </authorList>
    </citation>
    <scope>NUCLEOTIDE SEQUENCE [LARGE SCALE GENOMIC DNA]</scope>
</reference>
<dbReference type="InterPro" id="IPR042099">
    <property type="entry name" value="ANL_N_sf"/>
</dbReference>
<sequence length="422" mass="43744">MKPLHRVVARDIPALAGALRAALEGGPAVWPVPDATPPSSARAIPDTDPDPDPNRATDPNPDRATGPDHLSNPDTVPDDIALVVETSGSTAAPKRVMLSASALRSSCTGVVSELGGHGQWLLALPAHYIAGAQVVIRSILAGCDPLVLPGEHFDVAEFTAATSALDPSRRRYTSLIPAQLARVLAAAETDTGASDALRSFDRILIGGQAPSPTLCSAATRLGVRLSVTYGSSETAGGCVYDGRPLPGVRVRILGGDIELAGPSLAEGYLGDSERTSAAFVVDPDGTRWYRTRDRGDVAADGTLTVHGRADDVFISGGLKVERAEVERAIRRVPELADALIVIVPHAVWGQRAIVLVESGETAPAGHPDEAALLTAALAATDSAGLGVAARPTRVLRVAAFPRLSSGKPDMRLLTTTVTATLV</sequence>
<dbReference type="PANTHER" id="PTHR43767">
    <property type="entry name" value="LONG-CHAIN-FATTY-ACID--COA LIGASE"/>
    <property type="match status" value="1"/>
</dbReference>
<dbReference type="GO" id="GO:0016878">
    <property type="term" value="F:acid-thiol ligase activity"/>
    <property type="evidence" value="ECO:0007669"/>
    <property type="project" value="UniProtKB-ARBA"/>
</dbReference>
<feature type="domain" description="AMP-binding enzyme C-terminal" evidence="3">
    <location>
        <begin position="324"/>
        <end position="407"/>
    </location>
</feature>
<dbReference type="Gene3D" id="3.40.50.12780">
    <property type="entry name" value="N-terminal domain of ligase-like"/>
    <property type="match status" value="1"/>
</dbReference>
<dbReference type="Pfam" id="PF00501">
    <property type="entry name" value="AMP-binding"/>
    <property type="match status" value="1"/>
</dbReference>
<feature type="domain" description="AMP-dependent synthetase/ligase" evidence="2">
    <location>
        <begin position="50"/>
        <end position="268"/>
    </location>
</feature>
<evidence type="ECO:0000259" key="2">
    <source>
        <dbReference type="Pfam" id="PF00501"/>
    </source>
</evidence>
<dbReference type="Gene3D" id="3.30.300.30">
    <property type="match status" value="1"/>
</dbReference>
<feature type="region of interest" description="Disordered" evidence="1">
    <location>
        <begin position="30"/>
        <end position="76"/>
    </location>
</feature>
<dbReference type="InterPro" id="IPR025110">
    <property type="entry name" value="AMP-bd_C"/>
</dbReference>
<proteinExistence type="predicted"/>
<dbReference type="Proteomes" id="UP000219994">
    <property type="component" value="Unassembled WGS sequence"/>
</dbReference>
<comment type="caution">
    <text evidence="4">The sequence shown here is derived from an EMBL/GenBank/DDBJ whole genome shotgun (WGS) entry which is preliminary data.</text>
</comment>
<dbReference type="InterPro" id="IPR050237">
    <property type="entry name" value="ATP-dep_AMP-bd_enzyme"/>
</dbReference>
<evidence type="ECO:0000259" key="3">
    <source>
        <dbReference type="Pfam" id="PF13193"/>
    </source>
</evidence>
<evidence type="ECO:0008006" key="6">
    <source>
        <dbReference type="Google" id="ProtNLM"/>
    </source>
</evidence>
<evidence type="ECO:0000256" key="1">
    <source>
        <dbReference type="SAM" id="MobiDB-lite"/>
    </source>
</evidence>
<dbReference type="InterPro" id="IPR000873">
    <property type="entry name" value="AMP-dep_synth/lig_dom"/>
</dbReference>
<dbReference type="AlphaFoldDB" id="A0A2A6FUQ5"/>
<dbReference type="InterPro" id="IPR045851">
    <property type="entry name" value="AMP-bd_C_sf"/>
</dbReference>
<dbReference type="PANTHER" id="PTHR43767:SF1">
    <property type="entry name" value="NONRIBOSOMAL PEPTIDE SYNTHASE PES1 (EUROFUNG)-RELATED"/>
    <property type="match status" value="1"/>
</dbReference>
<accession>A0A2A6FUQ5</accession>
<evidence type="ECO:0000313" key="5">
    <source>
        <dbReference type="Proteomes" id="UP000219994"/>
    </source>
</evidence>